<dbReference type="InterPro" id="IPR006958">
    <property type="entry name" value="Mak16"/>
</dbReference>
<evidence type="ECO:0000313" key="7">
    <source>
        <dbReference type="EMBL" id="GMM37968.1"/>
    </source>
</evidence>
<organism evidence="7 8">
    <name type="scientific">Saccharomycopsis crataegensis</name>
    <dbReference type="NCBI Taxonomy" id="43959"/>
    <lineage>
        <taxon>Eukaryota</taxon>
        <taxon>Fungi</taxon>
        <taxon>Dikarya</taxon>
        <taxon>Ascomycota</taxon>
        <taxon>Saccharomycotina</taxon>
        <taxon>Saccharomycetes</taxon>
        <taxon>Saccharomycopsidaceae</taxon>
        <taxon>Saccharomycopsis</taxon>
    </lineage>
</organism>
<dbReference type="Gene3D" id="3.30.390.110">
    <property type="match status" value="1"/>
</dbReference>
<dbReference type="EMBL" id="BTFZ01000013">
    <property type="protein sequence ID" value="GMM37968.1"/>
    <property type="molecule type" value="Genomic_DNA"/>
</dbReference>
<dbReference type="AlphaFoldDB" id="A0AAV5QSR8"/>
<keyword evidence="8" id="KW-1185">Reference proteome</keyword>
<comment type="similarity">
    <text evidence="2 4">Belongs to the MAK16 family.</text>
</comment>
<evidence type="ECO:0000259" key="6">
    <source>
        <dbReference type="Pfam" id="PF01778"/>
    </source>
</evidence>
<accession>A0AAV5QSR8</accession>
<dbReference type="RefSeq" id="XP_064854964.1">
    <property type="nucleotide sequence ID" value="XM_064998892.1"/>
</dbReference>
<dbReference type="GO" id="GO:0000460">
    <property type="term" value="P:maturation of 5.8S rRNA"/>
    <property type="evidence" value="ECO:0007669"/>
    <property type="project" value="TreeGrafter"/>
</dbReference>
<dbReference type="PANTHER" id="PTHR23405">
    <property type="entry name" value="MAINTENANCE OF KILLER 16 MAK16 PROTEIN-RELATED"/>
    <property type="match status" value="1"/>
</dbReference>
<evidence type="ECO:0000256" key="4">
    <source>
        <dbReference type="PIRNR" id="PIRNR003352"/>
    </source>
</evidence>
<dbReference type="GO" id="GO:0005730">
    <property type="term" value="C:nucleolus"/>
    <property type="evidence" value="ECO:0007669"/>
    <property type="project" value="UniProtKB-UniRule"/>
</dbReference>
<dbReference type="PANTHER" id="PTHR23405:SF4">
    <property type="entry name" value="PROTEIN MAK16 HOMOLOG"/>
    <property type="match status" value="1"/>
</dbReference>
<feature type="compositionally biased region" description="Basic and acidic residues" evidence="5">
    <location>
        <begin position="306"/>
        <end position="316"/>
    </location>
</feature>
<evidence type="ECO:0000256" key="3">
    <source>
        <dbReference type="ARBA" id="ARBA00023242"/>
    </source>
</evidence>
<dbReference type="GeneID" id="90075943"/>
<feature type="compositionally biased region" description="Acidic residues" evidence="5">
    <location>
        <begin position="245"/>
        <end position="270"/>
    </location>
</feature>
<evidence type="ECO:0000256" key="2">
    <source>
        <dbReference type="ARBA" id="ARBA00005514"/>
    </source>
</evidence>
<evidence type="ECO:0000256" key="1">
    <source>
        <dbReference type="ARBA" id="ARBA00004123"/>
    </source>
</evidence>
<dbReference type="GO" id="GO:0030687">
    <property type="term" value="C:preribosome, large subunit precursor"/>
    <property type="evidence" value="ECO:0007669"/>
    <property type="project" value="TreeGrafter"/>
</dbReference>
<comment type="subcellular location">
    <subcellularLocation>
        <location evidence="1">Nucleus</location>
    </subcellularLocation>
</comment>
<dbReference type="InterPro" id="IPR029004">
    <property type="entry name" value="Ribosomal_eL28/Mak16"/>
</dbReference>
<dbReference type="PIRSF" id="PIRSF003352">
    <property type="entry name" value="MAK16"/>
    <property type="match status" value="1"/>
</dbReference>
<evidence type="ECO:0000313" key="8">
    <source>
        <dbReference type="Proteomes" id="UP001360560"/>
    </source>
</evidence>
<sequence length="323" mass="37927">MSDEIIWQVINQQFCSYKMKTDYQNFCRNEYNVTGLCSRQSCPLANAKYATIKNIDGKLYLYMKTAERAHTPSKLWERIKLSKNYEKALQQVDEHLLYWNKFLIHKCKQRLTKFTQIAITERRMALKEEERSYVGVAPKVKRREVNRERKALSAAKIEKTIEKELLTRLKTGAYGEKPLNVDEKIWKKVLGDMQEENELEDEEDYDEEEEEEEEEGVGEIEYVEEDDEEDMVDVEDLEKWLEGDNSGDEEGLVNDDSEEESSDDDQDDDENMKAIDKHSKDDFNDESKKRGKNEGGSGKKKRRRRPNVEIEIEHENAGNLLAQ</sequence>
<feature type="compositionally biased region" description="Acidic residues" evidence="5">
    <location>
        <begin position="193"/>
        <end position="236"/>
    </location>
</feature>
<dbReference type="FunFam" id="3.30.390.110:FF:000001">
    <property type="entry name" value="Protein MAK16 homolog"/>
    <property type="match status" value="1"/>
</dbReference>
<protein>
    <recommendedName>
        <fullName evidence="4">Protein MAK16</fullName>
    </recommendedName>
</protein>
<keyword evidence="3 4" id="KW-0539">Nucleus</keyword>
<feature type="compositionally biased region" description="Basic and acidic residues" evidence="5">
    <location>
        <begin position="271"/>
        <end position="288"/>
    </location>
</feature>
<dbReference type="Proteomes" id="UP001360560">
    <property type="component" value="Unassembled WGS sequence"/>
</dbReference>
<dbReference type="Pfam" id="PF04874">
    <property type="entry name" value="Mak16"/>
    <property type="match status" value="1"/>
</dbReference>
<reference evidence="7 8" key="1">
    <citation type="journal article" date="2023" name="Elife">
        <title>Identification of key yeast species and microbe-microbe interactions impacting larval growth of Drosophila in the wild.</title>
        <authorList>
            <person name="Mure A."/>
            <person name="Sugiura Y."/>
            <person name="Maeda R."/>
            <person name="Honda K."/>
            <person name="Sakurai N."/>
            <person name="Takahashi Y."/>
            <person name="Watada M."/>
            <person name="Katoh T."/>
            <person name="Gotoh A."/>
            <person name="Gotoh Y."/>
            <person name="Taniguchi I."/>
            <person name="Nakamura K."/>
            <person name="Hayashi T."/>
            <person name="Katayama T."/>
            <person name="Uemura T."/>
            <person name="Hattori Y."/>
        </authorList>
    </citation>
    <scope>NUCLEOTIDE SEQUENCE [LARGE SCALE GENOMIC DNA]</scope>
    <source>
        <strain evidence="7 8">SC-9</strain>
    </source>
</reference>
<gene>
    <name evidence="7" type="ORF">DASC09_052930</name>
</gene>
<comment type="caution">
    <text evidence="7">The sequence shown here is derived from an EMBL/GenBank/DDBJ whole genome shotgun (WGS) entry which is preliminary data.</text>
</comment>
<proteinExistence type="inferred from homology"/>
<name>A0AAV5QSR8_9ASCO</name>
<dbReference type="Pfam" id="PF01778">
    <property type="entry name" value="Ribosomal_L28e"/>
    <property type="match status" value="1"/>
</dbReference>
<evidence type="ECO:0000256" key="5">
    <source>
        <dbReference type="SAM" id="MobiDB-lite"/>
    </source>
</evidence>
<feature type="region of interest" description="Disordered" evidence="5">
    <location>
        <begin position="192"/>
        <end position="323"/>
    </location>
</feature>
<feature type="domain" description="Ribosomal eL28/Mak16" evidence="6">
    <location>
        <begin position="5"/>
        <end position="116"/>
    </location>
</feature>
<dbReference type="GO" id="GO:0000470">
    <property type="term" value="P:maturation of LSU-rRNA"/>
    <property type="evidence" value="ECO:0007669"/>
    <property type="project" value="TreeGrafter"/>
</dbReference>